<evidence type="ECO:0000313" key="3">
    <source>
        <dbReference type="Proteomes" id="UP001565368"/>
    </source>
</evidence>
<feature type="region of interest" description="Disordered" evidence="1">
    <location>
        <begin position="1"/>
        <end position="25"/>
    </location>
</feature>
<name>A0ABR3Q7H9_9TREE</name>
<dbReference type="RefSeq" id="XP_069210628.1">
    <property type="nucleotide sequence ID" value="XM_069353210.1"/>
</dbReference>
<protein>
    <submittedName>
        <fullName evidence="2">Uncharacterized protein</fullName>
    </submittedName>
</protein>
<evidence type="ECO:0000256" key="1">
    <source>
        <dbReference type="SAM" id="MobiDB-lite"/>
    </source>
</evidence>
<keyword evidence="3" id="KW-1185">Reference proteome</keyword>
<gene>
    <name evidence="2" type="ORF">Q8F55_004703</name>
</gene>
<dbReference type="EMBL" id="JBBXJM010000003">
    <property type="protein sequence ID" value="KAL1410684.1"/>
    <property type="molecule type" value="Genomic_DNA"/>
</dbReference>
<reference evidence="2 3" key="1">
    <citation type="submission" date="2023-08" db="EMBL/GenBank/DDBJ databases">
        <title>Annotated Genome Sequence of Vanrija albida AlHP1.</title>
        <authorList>
            <person name="Herzog R."/>
        </authorList>
    </citation>
    <scope>NUCLEOTIDE SEQUENCE [LARGE SCALE GENOMIC DNA]</scope>
    <source>
        <strain evidence="2 3">AlHP1</strain>
    </source>
</reference>
<sequence length="691" mass="75028">MGCTSSTPLKDEQLTAKAPPSSASPWDDWTLKDGMVVFNNPNDEIRRAAAVVMFESAFLRLLPGVVRSTWASYSALMPNATEVWIYAAIARQDGQGMAIRMLAAPGCGNHPASNPDPIDYCDPLVGLMQGIRGVENPSRVIIRYMPRHADGERVQVDMTWLPKLAGDTAEDVLDKVKPWVTAIKHADEDKAMYSVHSTSTSRSRTGDIHIAGDPATLSTSSSQHSPWLQAWIRGTEGQLKGDRAAAKIEMTTMPGGKATIRNPDERVLDAAAVGNGAGAVTFEGGIVTLHNVDEATRRASRVLAFEQAFGRTLPGLVRSIWGQFRSLVPDVMAIWIHAVAVDVDGIRKFVFLVRTAHGGSTPDNSGAIFDTYCDPLFDLLRGVRGVDHPSRVVIKYSPRGPDGERVDVVMTWMPEVAGDSLQYAAYNAFGWQGLIDRVGELEAMAFIHSTPTARETLGDIWMSGDPATYAVSSKFSPAMQSWTLGTEASIAWPAGPPATTERARFVIIIERLFLATLPAVLYAMFARFLTAVPEATAIWIYFAHIDDALVSTVIASDGGRNPQSLPDFSDCHKGYSMATEGVHGVDVPSRVVIKYMPKLPEGERVEVDMTWFSHLSGDSHQAAVSNMEQWRLAMQNRGEEEARLLIHSTPTSLSRTGDISVAGDPEKLATGDCQWSPSFKAYVAAGAAQAQ</sequence>
<proteinExistence type="predicted"/>
<accession>A0ABR3Q7H9</accession>
<dbReference type="GeneID" id="95985746"/>
<dbReference type="Proteomes" id="UP001565368">
    <property type="component" value="Unassembled WGS sequence"/>
</dbReference>
<comment type="caution">
    <text evidence="2">The sequence shown here is derived from an EMBL/GenBank/DDBJ whole genome shotgun (WGS) entry which is preliminary data.</text>
</comment>
<evidence type="ECO:0000313" key="2">
    <source>
        <dbReference type="EMBL" id="KAL1410684.1"/>
    </source>
</evidence>
<organism evidence="2 3">
    <name type="scientific">Vanrija albida</name>
    <dbReference type="NCBI Taxonomy" id="181172"/>
    <lineage>
        <taxon>Eukaryota</taxon>
        <taxon>Fungi</taxon>
        <taxon>Dikarya</taxon>
        <taxon>Basidiomycota</taxon>
        <taxon>Agaricomycotina</taxon>
        <taxon>Tremellomycetes</taxon>
        <taxon>Trichosporonales</taxon>
        <taxon>Trichosporonaceae</taxon>
        <taxon>Vanrija</taxon>
    </lineage>
</organism>